<dbReference type="InterPro" id="IPR020845">
    <property type="entry name" value="AMP-binding_CS"/>
</dbReference>
<evidence type="ECO:0000313" key="4">
    <source>
        <dbReference type="Proteomes" id="UP001265983"/>
    </source>
</evidence>
<dbReference type="InterPro" id="IPR000873">
    <property type="entry name" value="AMP-dep_synth/lig_dom"/>
</dbReference>
<dbReference type="CDD" id="cd05936">
    <property type="entry name" value="FC-FACS_FadD_like"/>
    <property type="match status" value="1"/>
</dbReference>
<organism evidence="3 4">
    <name type="scientific">Corynebacterium rouxii</name>
    <dbReference type="NCBI Taxonomy" id="2719119"/>
    <lineage>
        <taxon>Bacteria</taxon>
        <taxon>Bacillati</taxon>
        <taxon>Actinomycetota</taxon>
        <taxon>Actinomycetes</taxon>
        <taxon>Mycobacteriales</taxon>
        <taxon>Corynebacteriaceae</taxon>
        <taxon>Corynebacterium</taxon>
    </lineage>
</organism>
<dbReference type="SUPFAM" id="SSF56801">
    <property type="entry name" value="Acetyl-CoA synthetase-like"/>
    <property type="match status" value="1"/>
</dbReference>
<dbReference type="GO" id="GO:0016874">
    <property type="term" value="F:ligase activity"/>
    <property type="evidence" value="ECO:0007669"/>
    <property type="project" value="UniProtKB-KW"/>
</dbReference>
<dbReference type="Gene3D" id="3.30.300.30">
    <property type="match status" value="1"/>
</dbReference>
<dbReference type="Pfam" id="PF13193">
    <property type="entry name" value="AMP-binding_C"/>
    <property type="match status" value="1"/>
</dbReference>
<dbReference type="PANTHER" id="PTHR43767:SF1">
    <property type="entry name" value="NONRIBOSOMAL PEPTIDE SYNTHASE PES1 (EUROFUNG)-RELATED"/>
    <property type="match status" value="1"/>
</dbReference>
<dbReference type="InterPro" id="IPR025110">
    <property type="entry name" value="AMP-bd_C"/>
</dbReference>
<name>A0ABU3PKG4_9CORY</name>
<evidence type="ECO:0000259" key="2">
    <source>
        <dbReference type="Pfam" id="PF13193"/>
    </source>
</evidence>
<sequence>MTLQYRHQNYFYPKNERPNMGAFDDKAWLQHYGDWTPASLDYGDTTLVDIYDNNLAVNADKPATYFFGRTQTYAELDAQVRAAAAGLKAFGIRPGDRVAIVLPNCPQHIAAFYAVQMLGATVVEHNPLYTAHELEALFKDHGARVAIAWDKAASTLEKLRDTTSLETIISVNMTEAMPRIQQLALRIPIPPIAAKREQLTAFADNTVPWSTLIGNAIGGNGKRTKFPKVTKDDIALILYTSGTTGTPKGALLSHGNLVSNCIMGKAWVPGLGDQPERFLAALPMFHAYGLTMVGTLGVFVGAEMVLLPAPQIPLIMKIMKNHTPTWLPGVPTLYEKIVAEATAKGVEIKGIRNSFSGASTLPVRTVEDWENLTGGLLVEGYGLTETSPVLCGNPMNGNRRPGYIGVPFSDTEIRIANPDNLDETMPDGEAGEVLARGPQVFQGYLNKPEATAAAFHGDWFRTGDMGVMEEDGFIRLVSRIKEIIITGGFNVYPAEVEEALITHPDVDDAAVVGRPRKDGSEDVVACIVLKDGAALDPEGLKAHCRELLTRYKVPRTFYHFEALNKDQLGKVRRREVQQILLERLGEK</sequence>
<gene>
    <name evidence="3" type="ORF">P8T80_02445</name>
</gene>
<protein>
    <submittedName>
        <fullName evidence="3">Long-chain-fatty-acid--CoA ligase</fullName>
    </submittedName>
</protein>
<comment type="caution">
    <text evidence="3">The sequence shown here is derived from an EMBL/GenBank/DDBJ whole genome shotgun (WGS) entry which is preliminary data.</text>
</comment>
<proteinExistence type="predicted"/>
<dbReference type="Pfam" id="PF00501">
    <property type="entry name" value="AMP-binding"/>
    <property type="match status" value="1"/>
</dbReference>
<keyword evidence="3" id="KW-0436">Ligase</keyword>
<dbReference type="EMBL" id="JARUHM010000005">
    <property type="protein sequence ID" value="MDT9410254.1"/>
    <property type="molecule type" value="Genomic_DNA"/>
</dbReference>
<dbReference type="Gene3D" id="3.40.50.12780">
    <property type="entry name" value="N-terminal domain of ligase-like"/>
    <property type="match status" value="1"/>
</dbReference>
<dbReference type="PROSITE" id="PS00455">
    <property type="entry name" value="AMP_BINDING"/>
    <property type="match status" value="1"/>
</dbReference>
<dbReference type="PANTHER" id="PTHR43767">
    <property type="entry name" value="LONG-CHAIN-FATTY-ACID--COA LIGASE"/>
    <property type="match status" value="1"/>
</dbReference>
<dbReference type="InterPro" id="IPR045851">
    <property type="entry name" value="AMP-bd_C_sf"/>
</dbReference>
<dbReference type="RefSeq" id="WP_315643603.1">
    <property type="nucleotide sequence ID" value="NZ_JARUHM010000005.1"/>
</dbReference>
<feature type="domain" description="AMP-binding enzyme C-terminal" evidence="2">
    <location>
        <begin position="495"/>
        <end position="570"/>
    </location>
</feature>
<dbReference type="InterPro" id="IPR042099">
    <property type="entry name" value="ANL_N_sf"/>
</dbReference>
<dbReference type="InterPro" id="IPR050237">
    <property type="entry name" value="ATP-dep_AMP-bd_enzyme"/>
</dbReference>
<keyword evidence="4" id="KW-1185">Reference proteome</keyword>
<feature type="domain" description="AMP-dependent synthetase/ligase" evidence="1">
    <location>
        <begin position="54"/>
        <end position="445"/>
    </location>
</feature>
<evidence type="ECO:0000313" key="3">
    <source>
        <dbReference type="EMBL" id="MDT9410254.1"/>
    </source>
</evidence>
<accession>A0ABU3PKG4</accession>
<evidence type="ECO:0000259" key="1">
    <source>
        <dbReference type="Pfam" id="PF00501"/>
    </source>
</evidence>
<dbReference type="Proteomes" id="UP001265983">
    <property type="component" value="Unassembled WGS sequence"/>
</dbReference>
<dbReference type="NCBIfam" id="NF004114">
    <property type="entry name" value="PRK05605.1"/>
    <property type="match status" value="1"/>
</dbReference>
<reference evidence="3 4" key="1">
    <citation type="submission" date="2023-03" db="EMBL/GenBank/DDBJ databases">
        <title>Whole genome sequence of the first Corynebacterium rouxii strains isolated in Brazil: a recent member of Corynebacterium diphtheriae complex.</title>
        <authorList>
            <person name="Vieira V."/>
            <person name="Ramos J.N."/>
            <person name="Araujo M.R.B."/>
            <person name="Baio P.V."/>
            <person name="Sant'Anna L.O."/>
            <person name="Veras J.F.C."/>
            <person name="Vieira E.M.D."/>
            <person name="Sousa M.A.B."/>
            <person name="Camargo C.H."/>
            <person name="Sacchi C.T."/>
            <person name="Campos K.R."/>
            <person name="Santos M.B.N."/>
            <person name="Bokermann S."/>
            <person name="Alvim L.B."/>
            <person name="Santos L.S."/>
            <person name="Mattos-Guaraldi A.L."/>
        </authorList>
    </citation>
    <scope>NUCLEOTIDE SEQUENCE [LARGE SCALE GENOMIC DNA]</scope>
    <source>
        <strain evidence="3 4">70862</strain>
    </source>
</reference>